<dbReference type="EMBL" id="DXGG01000179">
    <property type="protein sequence ID" value="HIW87756.1"/>
    <property type="molecule type" value="Genomic_DNA"/>
</dbReference>
<reference evidence="2" key="2">
    <citation type="submission" date="2021-04" db="EMBL/GenBank/DDBJ databases">
        <authorList>
            <person name="Gilroy R."/>
        </authorList>
    </citation>
    <scope>NUCLEOTIDE SEQUENCE</scope>
    <source>
        <strain evidence="2">Gambia16-930</strain>
    </source>
</reference>
<comment type="caution">
    <text evidence="2">The sequence shown here is derived from an EMBL/GenBank/DDBJ whole genome shotgun (WGS) entry which is preliminary data.</text>
</comment>
<protein>
    <submittedName>
        <fullName evidence="2">Uncharacterized protein</fullName>
    </submittedName>
</protein>
<feature type="chain" id="PRO_5039432879" evidence="1">
    <location>
        <begin position="20"/>
        <end position="284"/>
    </location>
</feature>
<evidence type="ECO:0000313" key="2">
    <source>
        <dbReference type="EMBL" id="HIW87756.1"/>
    </source>
</evidence>
<name>A0A9D1RGC5_9BACT</name>
<sequence length="284" mass="32984">MKKFIGFAVVLLFSAVLYAQKDVTEFLGIPVDGTKQQMIENLKAKGFVYDSQKDVLSGEFNGEEVSISIQTQGNKVWRVTVVDENYRDETQIKIRFNKLVRQFENKESYLECKAPYWAYYIKASALQKGLLSEEEIPELFDDFLYVQKISDNENIGNGIMINKKKYQALFHQLSKSIDEDAEEVVNKFQKELKELQNSDEYKEVTGWASQYTEDEYTEEMIKRKDKIDDLAKSKFIEYIKAMERAVVVPSSMKQVWFTIAESGGQYGIMMFYENKYNKADGSDL</sequence>
<keyword evidence="1" id="KW-0732">Signal</keyword>
<evidence type="ECO:0000256" key="1">
    <source>
        <dbReference type="SAM" id="SignalP"/>
    </source>
</evidence>
<reference evidence="2" key="1">
    <citation type="journal article" date="2021" name="PeerJ">
        <title>Extensive microbial diversity within the chicken gut microbiome revealed by metagenomics and culture.</title>
        <authorList>
            <person name="Gilroy R."/>
            <person name="Ravi A."/>
            <person name="Getino M."/>
            <person name="Pursley I."/>
            <person name="Horton D.L."/>
            <person name="Alikhan N.F."/>
            <person name="Baker D."/>
            <person name="Gharbi K."/>
            <person name="Hall N."/>
            <person name="Watson M."/>
            <person name="Adriaenssens E.M."/>
            <person name="Foster-Nyarko E."/>
            <person name="Jarju S."/>
            <person name="Secka A."/>
            <person name="Antonio M."/>
            <person name="Oren A."/>
            <person name="Chaudhuri R.R."/>
            <person name="La Ragione R."/>
            <person name="Hildebrand F."/>
            <person name="Pallen M.J."/>
        </authorList>
    </citation>
    <scope>NUCLEOTIDE SEQUENCE</scope>
    <source>
        <strain evidence="2">Gambia16-930</strain>
    </source>
</reference>
<dbReference type="Proteomes" id="UP000824267">
    <property type="component" value="Unassembled WGS sequence"/>
</dbReference>
<accession>A0A9D1RGC5</accession>
<feature type="signal peptide" evidence="1">
    <location>
        <begin position="1"/>
        <end position="19"/>
    </location>
</feature>
<evidence type="ECO:0000313" key="3">
    <source>
        <dbReference type="Proteomes" id="UP000824267"/>
    </source>
</evidence>
<dbReference type="AlphaFoldDB" id="A0A9D1RGC5"/>
<organism evidence="2 3">
    <name type="scientific">Candidatus Onthomorpha intestinigallinarum</name>
    <dbReference type="NCBI Taxonomy" id="2840880"/>
    <lineage>
        <taxon>Bacteria</taxon>
        <taxon>Pseudomonadati</taxon>
        <taxon>Bacteroidota</taxon>
        <taxon>Bacteroidia</taxon>
        <taxon>Bacteroidales</taxon>
        <taxon>Candidatus Onthomorpha</taxon>
    </lineage>
</organism>
<gene>
    <name evidence="2" type="ORF">IAC47_05720</name>
</gene>
<proteinExistence type="predicted"/>